<dbReference type="RefSeq" id="XP_013324020.1">
    <property type="nucleotide sequence ID" value="XM_013468566.1"/>
</dbReference>
<dbReference type="AlphaFoldDB" id="A0A0F4YII8"/>
<name>A0A0F4YII8_RASE3</name>
<comment type="caution">
    <text evidence="1">The sequence shown here is derived from an EMBL/GenBank/DDBJ whole genome shotgun (WGS) entry which is preliminary data.</text>
</comment>
<proteinExistence type="predicted"/>
<reference evidence="1 2" key="1">
    <citation type="submission" date="2015-04" db="EMBL/GenBank/DDBJ databases">
        <authorList>
            <person name="Heijne W.H."/>
            <person name="Fedorova N.D."/>
            <person name="Nierman W.C."/>
            <person name="Vollebregt A.W."/>
            <person name="Zhao Z."/>
            <person name="Wu L."/>
            <person name="Kumar M."/>
            <person name="Stam H."/>
            <person name="van den Berg M.A."/>
            <person name="Pel H.J."/>
        </authorList>
    </citation>
    <scope>NUCLEOTIDE SEQUENCE [LARGE SCALE GENOMIC DNA]</scope>
    <source>
        <strain evidence="1 2">CBS 393.64</strain>
    </source>
</reference>
<dbReference type="GeneID" id="25320913"/>
<feature type="non-terminal residue" evidence="1">
    <location>
        <position position="1"/>
    </location>
</feature>
<evidence type="ECO:0000313" key="1">
    <source>
        <dbReference type="EMBL" id="KKA17408.1"/>
    </source>
</evidence>
<dbReference type="EMBL" id="LASV01000657">
    <property type="protein sequence ID" value="KKA17408.1"/>
    <property type="molecule type" value="Genomic_DNA"/>
</dbReference>
<sequence>TDWTTSPSRMGFACTLCAGWGLFRWPRRLISRTALVSSILVNRNRETRNKNTKGTEFSYPLNEKVPLENLNTPRMNYDRGEIITDCRQRIRRFLLLPVQLSRPQYFQHFSDRRRGYHVLSIAIR</sequence>
<evidence type="ECO:0000313" key="2">
    <source>
        <dbReference type="Proteomes" id="UP000053958"/>
    </source>
</evidence>
<protein>
    <submittedName>
        <fullName evidence="1">Uncharacterized protein</fullName>
    </submittedName>
</protein>
<keyword evidence="2" id="KW-1185">Reference proteome</keyword>
<gene>
    <name evidence="1" type="ORF">T310_8727</name>
</gene>
<accession>A0A0F4YII8</accession>
<organism evidence="1 2">
    <name type="scientific">Rasamsonia emersonii (strain ATCC 16479 / CBS 393.64 / IMI 116815)</name>
    <dbReference type="NCBI Taxonomy" id="1408163"/>
    <lineage>
        <taxon>Eukaryota</taxon>
        <taxon>Fungi</taxon>
        <taxon>Dikarya</taxon>
        <taxon>Ascomycota</taxon>
        <taxon>Pezizomycotina</taxon>
        <taxon>Eurotiomycetes</taxon>
        <taxon>Eurotiomycetidae</taxon>
        <taxon>Eurotiales</taxon>
        <taxon>Trichocomaceae</taxon>
        <taxon>Rasamsonia</taxon>
    </lineage>
</organism>
<dbReference type="Proteomes" id="UP000053958">
    <property type="component" value="Unassembled WGS sequence"/>
</dbReference>